<evidence type="ECO:0000256" key="3">
    <source>
        <dbReference type="PROSITE-ProRule" id="PRU00679"/>
    </source>
</evidence>
<dbReference type="InterPro" id="IPR032466">
    <property type="entry name" value="Metal_Hydrolase"/>
</dbReference>
<accession>A0ABU4VLY5</accession>
<evidence type="ECO:0000256" key="1">
    <source>
        <dbReference type="ARBA" id="ARBA00022723"/>
    </source>
</evidence>
<dbReference type="PANTHER" id="PTHR10819">
    <property type="entry name" value="PHOSPHOTRIESTERASE-RELATED"/>
    <property type="match status" value="1"/>
</dbReference>
<proteinExistence type="inferred from homology"/>
<name>A0ABU4VLY5_9ACTN</name>
<dbReference type="SUPFAM" id="SSF51556">
    <property type="entry name" value="Metallo-dependent hydrolases"/>
    <property type="match status" value="1"/>
</dbReference>
<keyword evidence="2" id="KW-0378">Hydrolase</keyword>
<gene>
    <name evidence="4" type="ORF">SK069_13845</name>
</gene>
<evidence type="ECO:0008006" key="6">
    <source>
        <dbReference type="Google" id="ProtNLM"/>
    </source>
</evidence>
<dbReference type="Proteomes" id="UP001277761">
    <property type="component" value="Unassembled WGS sequence"/>
</dbReference>
<evidence type="ECO:0000313" key="5">
    <source>
        <dbReference type="Proteomes" id="UP001277761"/>
    </source>
</evidence>
<feature type="modified residue" description="N6-carboxylysine" evidence="3">
    <location>
        <position position="139"/>
    </location>
</feature>
<evidence type="ECO:0000313" key="4">
    <source>
        <dbReference type="EMBL" id="MDX8152684.1"/>
    </source>
</evidence>
<reference evidence="4 5" key="1">
    <citation type="submission" date="2023-11" db="EMBL/GenBank/DDBJ databases">
        <authorList>
            <person name="Xu M."/>
            <person name="Jiang T."/>
        </authorList>
    </citation>
    <scope>NUCLEOTIDE SEQUENCE [LARGE SCALE GENOMIC DNA]</scope>
    <source>
        <strain evidence="4 5">SD</strain>
    </source>
</reference>
<dbReference type="EMBL" id="JAXAVX010000007">
    <property type="protein sequence ID" value="MDX8152684.1"/>
    <property type="molecule type" value="Genomic_DNA"/>
</dbReference>
<dbReference type="PROSITE" id="PS51347">
    <property type="entry name" value="PHOSPHOTRIESTERASE_2"/>
    <property type="match status" value="1"/>
</dbReference>
<protein>
    <recommendedName>
        <fullName evidence="6">Phosphotriesterase-related protein</fullName>
    </recommendedName>
</protein>
<dbReference type="PANTHER" id="PTHR10819:SF3">
    <property type="entry name" value="PHOSPHOTRIESTERASE-RELATED PROTEIN"/>
    <property type="match status" value="1"/>
</dbReference>
<comment type="caution">
    <text evidence="4">The sequence shown here is derived from an EMBL/GenBank/DDBJ whole genome shotgun (WGS) entry which is preliminary data.</text>
</comment>
<dbReference type="RefSeq" id="WP_319954840.1">
    <property type="nucleotide sequence ID" value="NZ_JAXAVX010000007.1"/>
</dbReference>
<dbReference type="InterPro" id="IPR001559">
    <property type="entry name" value="Phosphotriesterase"/>
</dbReference>
<keyword evidence="1" id="KW-0479">Metal-binding</keyword>
<keyword evidence="5" id="KW-1185">Reference proteome</keyword>
<organism evidence="4 5">
    <name type="scientific">Patulibacter brassicae</name>
    <dbReference type="NCBI Taxonomy" id="1705717"/>
    <lineage>
        <taxon>Bacteria</taxon>
        <taxon>Bacillati</taxon>
        <taxon>Actinomycetota</taxon>
        <taxon>Thermoleophilia</taxon>
        <taxon>Solirubrobacterales</taxon>
        <taxon>Patulibacteraceae</taxon>
        <taxon>Patulibacter</taxon>
    </lineage>
</organism>
<comment type="similarity">
    <text evidence="3">Belongs to the metallo-dependent hydrolases superfamily. Phosphotriesterase family.</text>
</comment>
<evidence type="ECO:0000256" key="2">
    <source>
        <dbReference type="ARBA" id="ARBA00022801"/>
    </source>
</evidence>
<dbReference type="Gene3D" id="3.20.20.140">
    <property type="entry name" value="Metal-dependent hydrolases"/>
    <property type="match status" value="1"/>
</dbReference>
<dbReference type="Pfam" id="PF02126">
    <property type="entry name" value="PTE"/>
    <property type="match status" value="1"/>
</dbReference>
<sequence length="310" mass="33877">MSTVHTVLGEIAPEELGATYAHEHLLTSPGEHLLGGSDDTILDSLDQSAAEMELFKQAGGGAIVELSAAEYGRDGAGLAELSRRTGVHVIAATGHIMEGYWRGVVDVGAMSDTELVDEMLRDLTVGLPEAPDVRAGVIKVGTSRDRVHPDEERMLRAAAIVQRETGAPITTHTTAGTIPTEQVRIFEDAGANLEKVVIGHQDRRLHWDDHLAVVKSGCNIGYDCISKEHYEPESQRIAFTKRMIEEGYGGQVVLSGDIARRSYLTSYGGGPGFTYILWRFVPWLWQEGVSREATDRLLIDNPARIFTWAT</sequence>
<dbReference type="PIRSF" id="PIRSF016839">
    <property type="entry name" value="PhP"/>
    <property type="match status" value="1"/>
</dbReference>